<dbReference type="PROSITE" id="PS50966">
    <property type="entry name" value="ZF_SWIM"/>
    <property type="match status" value="1"/>
</dbReference>
<keyword evidence="1" id="KW-0863">Zinc-finger</keyword>
<reference evidence="5" key="1">
    <citation type="submission" date="2011-12" db="EMBL/GenBank/DDBJ databases">
        <title>Complete genome sequence of Streptomyces cattleya strain DSM 46488.</title>
        <authorList>
            <person name="Ou H.-Y."/>
            <person name="Li P."/>
            <person name="Zhao C."/>
            <person name="O'Hagan D."/>
            <person name="Deng Z."/>
        </authorList>
    </citation>
    <scope>NUCLEOTIDE SEQUENCE [LARGE SCALE GENOMIC DNA]</scope>
    <source>
        <strain evidence="5">ATCC 35852 / DSM 46488 / JCM 4925 / NBRC 14057 / NRRL 8057</strain>
    </source>
</reference>
<dbReference type="HOGENOM" id="CLU_051328_0_0_11"/>
<dbReference type="AlphaFoldDB" id="F8K071"/>
<organism evidence="4 5">
    <name type="scientific">Streptantibioticus cattleyicolor (strain ATCC 35852 / DSM 46488 / JCM 4925 / NBRC 14057 / NRRL 8057)</name>
    <name type="common">Streptomyces cattleya</name>
    <dbReference type="NCBI Taxonomy" id="1003195"/>
    <lineage>
        <taxon>Bacteria</taxon>
        <taxon>Bacillati</taxon>
        <taxon>Actinomycetota</taxon>
        <taxon>Actinomycetes</taxon>
        <taxon>Kitasatosporales</taxon>
        <taxon>Streptomycetaceae</taxon>
        <taxon>Streptantibioticus</taxon>
    </lineage>
</organism>
<keyword evidence="1" id="KW-0862">Zinc</keyword>
<dbReference type="GO" id="GO:0008270">
    <property type="term" value="F:zinc ion binding"/>
    <property type="evidence" value="ECO:0007669"/>
    <property type="project" value="UniProtKB-KW"/>
</dbReference>
<feature type="domain" description="SWIM-type" evidence="3">
    <location>
        <begin position="67"/>
        <end position="100"/>
    </location>
</feature>
<evidence type="ECO:0000256" key="1">
    <source>
        <dbReference type="PROSITE-ProRule" id="PRU00325"/>
    </source>
</evidence>
<accession>G8X066</accession>
<evidence type="ECO:0000313" key="4">
    <source>
        <dbReference type="EMBL" id="AEW96057.1"/>
    </source>
</evidence>
<evidence type="ECO:0000256" key="2">
    <source>
        <dbReference type="SAM" id="MobiDB-lite"/>
    </source>
</evidence>
<sequence length="456" mass="48353">MEETPSRWPVERVLALAPDAASRTVGDRLGKPGPWSGTGWSPPSDDRAPGAGGTVWGRCADGSGPPYETVADLSGPAFHCTCRSREAPCEHALALLSLWARDAGTDVPAAEPPEWVTPWLAARPEPRPAGPRTARADPQAARRRAERRAHRVAAGAAELEQRLADRLRAGLAAPDARDGRVWDEIAARMVDAQAPGLAARVRELAAIPHTGTEWPSRMLEESGLLHLLARGCLRGDALPGPLAATVRSRVGFTVEAAGLLAGRTVRDRWLVLAQHDSGDERLTTRRIWLHGLDGERPALLLSYGARGRPPEVSLPVGAVLDAELAYHPGAIRLRAALGPRHGAPGPGPVPPGIGVEAALDAYGEAVRADPWLEEWPVVLAGVVPVPCETGWQLADAGGAWALPVDRRRIGRPSLWRLPAVSGGDPVTVFGTLGHHGFAPLTTWVAHDPARPEAVAL</sequence>
<dbReference type="STRING" id="1003195.SCATT_36860"/>
<dbReference type="KEGG" id="scy:SCATT_36860"/>
<dbReference type="OrthoDB" id="9816340at2"/>
<keyword evidence="1" id="KW-0479">Metal-binding</keyword>
<dbReference type="PATRIC" id="fig|1003195.11.peg.5158"/>
<dbReference type="RefSeq" id="WP_014144415.1">
    <property type="nucleotide sequence ID" value="NC_016111.1"/>
</dbReference>
<dbReference type="Proteomes" id="UP000007842">
    <property type="component" value="Chromosome"/>
</dbReference>
<name>F8K071_STREN</name>
<protein>
    <submittedName>
        <fullName evidence="4">Zinc finger SWIM domain protein</fullName>
    </submittedName>
</protein>
<feature type="compositionally biased region" description="Low complexity" evidence="2">
    <location>
        <begin position="31"/>
        <end position="43"/>
    </location>
</feature>
<evidence type="ECO:0000313" key="5">
    <source>
        <dbReference type="Proteomes" id="UP000007842"/>
    </source>
</evidence>
<gene>
    <name evidence="4" type="ordered locus">SCATT_36860</name>
</gene>
<accession>F8K071</accession>
<feature type="region of interest" description="Disordered" evidence="2">
    <location>
        <begin position="19"/>
        <end position="53"/>
    </location>
</feature>
<evidence type="ECO:0000259" key="3">
    <source>
        <dbReference type="PROSITE" id="PS50966"/>
    </source>
</evidence>
<proteinExistence type="predicted"/>
<feature type="region of interest" description="Disordered" evidence="2">
    <location>
        <begin position="122"/>
        <end position="148"/>
    </location>
</feature>
<keyword evidence="5" id="KW-1185">Reference proteome</keyword>
<dbReference type="InterPro" id="IPR007527">
    <property type="entry name" value="Znf_SWIM"/>
</dbReference>
<feature type="compositionally biased region" description="Low complexity" evidence="2">
    <location>
        <begin position="130"/>
        <end position="139"/>
    </location>
</feature>
<dbReference type="eggNOG" id="COG4715">
    <property type="taxonomic scope" value="Bacteria"/>
</dbReference>
<dbReference type="EMBL" id="CP003219">
    <property type="protein sequence ID" value="AEW96057.1"/>
    <property type="molecule type" value="Genomic_DNA"/>
</dbReference>
<dbReference type="KEGG" id="sct:SCAT_3695"/>